<dbReference type="OrthoDB" id="1902038at2759"/>
<keyword evidence="5" id="KW-0966">Cell projection</keyword>
<dbReference type="AlphaFoldDB" id="A0A1Y2HVX3"/>
<dbReference type="EMBL" id="MCFL01000007">
    <property type="protein sequence ID" value="ORZ38767.1"/>
    <property type="molecule type" value="Genomic_DNA"/>
</dbReference>
<gene>
    <name evidence="11" type="ORF">BCR44DRAFT_60684</name>
</gene>
<keyword evidence="2" id="KW-0282">Flagellum</keyword>
<evidence type="ECO:0000256" key="9">
    <source>
        <dbReference type="SAM" id="MobiDB-lite"/>
    </source>
</evidence>
<evidence type="ECO:0000256" key="2">
    <source>
        <dbReference type="ARBA" id="ARBA00022846"/>
    </source>
</evidence>
<proteinExistence type="inferred from homology"/>
<dbReference type="InterPro" id="IPR043597">
    <property type="entry name" value="TPH_dom"/>
</dbReference>
<evidence type="ECO:0000259" key="10">
    <source>
        <dbReference type="Pfam" id="PF13868"/>
    </source>
</evidence>
<protein>
    <recommendedName>
        <fullName evidence="7">Cilia- and flagella-associated protein 45</fullName>
    </recommendedName>
</protein>
<dbReference type="PANTHER" id="PTHR15504:SF0">
    <property type="entry name" value="CILIA- AND FLAGELLA-ASSOCIATED PROTEIN 45"/>
    <property type="match status" value="1"/>
</dbReference>
<evidence type="ECO:0000256" key="8">
    <source>
        <dbReference type="SAM" id="Coils"/>
    </source>
</evidence>
<dbReference type="Proteomes" id="UP000193411">
    <property type="component" value="Unassembled WGS sequence"/>
</dbReference>
<evidence type="ECO:0000256" key="7">
    <source>
        <dbReference type="ARBA" id="ARBA00034142"/>
    </source>
</evidence>
<evidence type="ECO:0000256" key="5">
    <source>
        <dbReference type="ARBA" id="ARBA00023273"/>
    </source>
</evidence>
<keyword evidence="4" id="KW-0969">Cilium</keyword>
<dbReference type="PANTHER" id="PTHR15504">
    <property type="entry name" value="NASOPHARYNGEAL EPITHELIUM SPECIFIC PROTEIN 1"/>
    <property type="match status" value="1"/>
</dbReference>
<sequence>MSVAAMRSKSTPAHPSSENITVITRDNIRVLHPHGKKRNATAVVLRPEDVNRIKNAAVVITKDQELARSMAQTHERVLQAEAARERRLRMEEFEKRRTGHLQLSDVEREAKEKANYLLAKAQLQMDEEEDDIKRMNELILYAKCVAIRDAQVDEKIMIHHERKAEEQRLDAMMEAERQADLRRMEQRHQARLAEMRRGAQVIQKQISERHEAALLEAERRDQETKATLATIAKQAAEDKAEKLNKLKAQRELMHQVVKANTEAINKKKQQKSADQEEDRRLLQYLIAKEKKEMEKDREAQARKAEREKELSRLRAAQQRATDKQAEQDALRAKRATEAYEREWRRKELETAEKKAREEAALRAERARQQEAREAAIAVEASHLRQEFLENVKQLAETEARIKREEQMKIEQNRKYSLEVQRQIAQREAEKKKEREEFFMEGIRLESERRNQRAKIDGIRSRKLNELRSLGVPDKYCKEVERKMLLADKPGRLAP</sequence>
<evidence type="ECO:0000256" key="1">
    <source>
        <dbReference type="ARBA" id="ARBA00004230"/>
    </source>
</evidence>
<evidence type="ECO:0000256" key="4">
    <source>
        <dbReference type="ARBA" id="ARBA00023069"/>
    </source>
</evidence>
<comment type="subcellular location">
    <subcellularLocation>
        <location evidence="1">Cell projection</location>
        <location evidence="1">Cilium</location>
        <location evidence="1">Flagellum</location>
    </subcellularLocation>
</comment>
<comment type="similarity">
    <text evidence="6">Belongs to the CFAP45 family.</text>
</comment>
<organism evidence="11 12">
    <name type="scientific">Catenaria anguillulae PL171</name>
    <dbReference type="NCBI Taxonomy" id="765915"/>
    <lineage>
        <taxon>Eukaryota</taxon>
        <taxon>Fungi</taxon>
        <taxon>Fungi incertae sedis</taxon>
        <taxon>Blastocladiomycota</taxon>
        <taxon>Blastocladiomycetes</taxon>
        <taxon>Blastocladiales</taxon>
        <taxon>Catenariaceae</taxon>
        <taxon>Catenaria</taxon>
    </lineage>
</organism>
<keyword evidence="12" id="KW-1185">Reference proteome</keyword>
<reference evidence="11 12" key="1">
    <citation type="submission" date="2016-07" db="EMBL/GenBank/DDBJ databases">
        <title>Pervasive Adenine N6-methylation of Active Genes in Fungi.</title>
        <authorList>
            <consortium name="DOE Joint Genome Institute"/>
            <person name="Mondo S.J."/>
            <person name="Dannebaum R.O."/>
            <person name="Kuo R.C."/>
            <person name="Labutti K."/>
            <person name="Haridas S."/>
            <person name="Kuo A."/>
            <person name="Salamov A."/>
            <person name="Ahrendt S.R."/>
            <person name="Lipzen A."/>
            <person name="Sullivan W."/>
            <person name="Andreopoulos W.B."/>
            <person name="Clum A."/>
            <person name="Lindquist E."/>
            <person name="Daum C."/>
            <person name="Ramamoorthy G.K."/>
            <person name="Gryganskyi A."/>
            <person name="Culley D."/>
            <person name="Magnuson J.K."/>
            <person name="James T.Y."/>
            <person name="O'Malley M.A."/>
            <person name="Stajich J.E."/>
            <person name="Spatafora J.W."/>
            <person name="Visel A."/>
            <person name="Grigoriev I.V."/>
        </authorList>
    </citation>
    <scope>NUCLEOTIDE SEQUENCE [LARGE SCALE GENOMIC DNA]</scope>
    <source>
        <strain evidence="11 12">PL171</strain>
    </source>
</reference>
<dbReference type="Pfam" id="PF13868">
    <property type="entry name" value="TPH"/>
    <property type="match status" value="1"/>
</dbReference>
<dbReference type="STRING" id="765915.A0A1Y2HVX3"/>
<feature type="compositionally biased region" description="Basic and acidic residues" evidence="9">
    <location>
        <begin position="292"/>
        <end position="312"/>
    </location>
</feature>
<evidence type="ECO:0000256" key="3">
    <source>
        <dbReference type="ARBA" id="ARBA00023054"/>
    </source>
</evidence>
<dbReference type="GO" id="GO:0031514">
    <property type="term" value="C:motile cilium"/>
    <property type="evidence" value="ECO:0007669"/>
    <property type="project" value="UniProtKB-SubCell"/>
</dbReference>
<keyword evidence="3 8" id="KW-0175">Coiled coil</keyword>
<dbReference type="InterPro" id="IPR033253">
    <property type="entry name" value="CFAP45"/>
</dbReference>
<name>A0A1Y2HVX3_9FUNG</name>
<feature type="coiled-coil region" evidence="8">
    <location>
        <begin position="111"/>
        <end position="138"/>
    </location>
</feature>
<feature type="region of interest" description="Disordered" evidence="9">
    <location>
        <begin position="292"/>
        <end position="356"/>
    </location>
</feature>
<evidence type="ECO:0000256" key="6">
    <source>
        <dbReference type="ARBA" id="ARBA00034116"/>
    </source>
</evidence>
<feature type="domain" description="Trichohyalin-plectin-homology" evidence="10">
    <location>
        <begin position="125"/>
        <end position="473"/>
    </location>
</feature>
<feature type="compositionally biased region" description="Basic and acidic residues" evidence="9">
    <location>
        <begin position="320"/>
        <end position="356"/>
    </location>
</feature>
<comment type="caution">
    <text evidence="11">The sequence shown here is derived from an EMBL/GenBank/DDBJ whole genome shotgun (WGS) entry which is preliminary data.</text>
</comment>
<evidence type="ECO:0000313" key="11">
    <source>
        <dbReference type="EMBL" id="ORZ38767.1"/>
    </source>
</evidence>
<evidence type="ECO:0000313" key="12">
    <source>
        <dbReference type="Proteomes" id="UP000193411"/>
    </source>
</evidence>
<accession>A0A1Y2HVX3</accession>